<protein>
    <submittedName>
        <fullName evidence="1">Cell number regulator 1</fullName>
    </submittedName>
</protein>
<dbReference type="EMBL" id="VEPZ02000935">
    <property type="protein sequence ID" value="KAE8709547.1"/>
    <property type="molecule type" value="Genomic_DNA"/>
</dbReference>
<evidence type="ECO:0000313" key="1">
    <source>
        <dbReference type="EMBL" id="KAE8709547.1"/>
    </source>
</evidence>
<dbReference type="Pfam" id="PF04749">
    <property type="entry name" value="PLAC8"/>
    <property type="match status" value="1"/>
</dbReference>
<comment type="caution">
    <text evidence="1">The sequence shown here is derived from an EMBL/GenBank/DDBJ whole genome shotgun (WGS) entry which is preliminary data.</text>
</comment>
<dbReference type="Proteomes" id="UP000436088">
    <property type="component" value="Unassembled WGS sequence"/>
</dbReference>
<dbReference type="InterPro" id="IPR006461">
    <property type="entry name" value="PLAC_motif_containing"/>
</dbReference>
<sequence length="126" mass="13195">MYSSAHGSAKYAAAGFPFPTAPMSMPPSHVSPFRGSSASAATAWSTGLCCPCVTFGQIAEIVNKGSISCAASGGVYGLLALTGLSCLYSCVYRSRLRGQYDLEEGPCSDCLVHSFLLRDLLTLSRI</sequence>
<gene>
    <name evidence="1" type="ORF">F3Y22_tig00110330pilonHSYRG00147</name>
</gene>
<dbReference type="PANTHER" id="PTHR15907">
    <property type="entry name" value="DUF614 FAMILY PROTEIN-RELATED"/>
    <property type="match status" value="1"/>
</dbReference>
<evidence type="ECO:0000313" key="2">
    <source>
        <dbReference type="Proteomes" id="UP000436088"/>
    </source>
</evidence>
<name>A0A6A3B1L7_HIBSY</name>
<accession>A0A6A3B1L7</accession>
<reference evidence="1" key="1">
    <citation type="submission" date="2019-09" db="EMBL/GenBank/DDBJ databases">
        <title>Draft genome information of white flower Hibiscus syriacus.</title>
        <authorList>
            <person name="Kim Y.-M."/>
        </authorList>
    </citation>
    <scope>NUCLEOTIDE SEQUENCE [LARGE SCALE GENOMIC DNA]</scope>
    <source>
        <strain evidence="1">YM2019G1</strain>
    </source>
</reference>
<dbReference type="NCBIfam" id="TIGR01571">
    <property type="entry name" value="A_thal_Cys_rich"/>
    <property type="match status" value="1"/>
</dbReference>
<proteinExistence type="predicted"/>
<dbReference type="AlphaFoldDB" id="A0A6A3B1L7"/>
<organism evidence="1 2">
    <name type="scientific">Hibiscus syriacus</name>
    <name type="common">Rose of Sharon</name>
    <dbReference type="NCBI Taxonomy" id="106335"/>
    <lineage>
        <taxon>Eukaryota</taxon>
        <taxon>Viridiplantae</taxon>
        <taxon>Streptophyta</taxon>
        <taxon>Embryophyta</taxon>
        <taxon>Tracheophyta</taxon>
        <taxon>Spermatophyta</taxon>
        <taxon>Magnoliopsida</taxon>
        <taxon>eudicotyledons</taxon>
        <taxon>Gunneridae</taxon>
        <taxon>Pentapetalae</taxon>
        <taxon>rosids</taxon>
        <taxon>malvids</taxon>
        <taxon>Malvales</taxon>
        <taxon>Malvaceae</taxon>
        <taxon>Malvoideae</taxon>
        <taxon>Hibiscus</taxon>
    </lineage>
</organism>
<keyword evidence="2" id="KW-1185">Reference proteome</keyword>